<dbReference type="Proteomes" id="UP000750711">
    <property type="component" value="Unassembled WGS sequence"/>
</dbReference>
<proteinExistence type="inferred from homology"/>
<keyword evidence="9" id="KW-1185">Reference proteome</keyword>
<evidence type="ECO:0000256" key="2">
    <source>
        <dbReference type="ARBA" id="ARBA00022670"/>
    </source>
</evidence>
<feature type="domain" description="Peptidase S8/S53" evidence="7">
    <location>
        <begin position="529"/>
        <end position="749"/>
    </location>
</feature>
<evidence type="ECO:0000259" key="7">
    <source>
        <dbReference type="Pfam" id="PF00082"/>
    </source>
</evidence>
<feature type="region of interest" description="Disordered" evidence="6">
    <location>
        <begin position="1"/>
        <end position="21"/>
    </location>
</feature>
<feature type="active site" description="Charge relay system" evidence="5">
    <location>
        <position position="577"/>
    </location>
</feature>
<dbReference type="EMBL" id="JAGHQM010000217">
    <property type="protein sequence ID" value="KAH0563333.1"/>
    <property type="molecule type" value="Genomic_DNA"/>
</dbReference>
<dbReference type="InterPro" id="IPR015500">
    <property type="entry name" value="Peptidase_S8_subtilisin-rel"/>
</dbReference>
<dbReference type="PROSITE" id="PS51892">
    <property type="entry name" value="SUBTILASE"/>
    <property type="match status" value="1"/>
</dbReference>
<dbReference type="AlphaFoldDB" id="A0A9P8RSE5"/>
<comment type="caution">
    <text evidence="8">The sequence shown here is derived from an EMBL/GenBank/DDBJ whole genome shotgun (WGS) entry which is preliminary data.</text>
</comment>
<evidence type="ECO:0000313" key="8">
    <source>
        <dbReference type="EMBL" id="KAH0563333.1"/>
    </source>
</evidence>
<organism evidence="8 9">
    <name type="scientific">Trichoglossum hirsutum</name>
    <dbReference type="NCBI Taxonomy" id="265104"/>
    <lineage>
        <taxon>Eukaryota</taxon>
        <taxon>Fungi</taxon>
        <taxon>Dikarya</taxon>
        <taxon>Ascomycota</taxon>
        <taxon>Pezizomycotina</taxon>
        <taxon>Geoglossomycetes</taxon>
        <taxon>Geoglossales</taxon>
        <taxon>Geoglossaceae</taxon>
        <taxon>Trichoglossum</taxon>
    </lineage>
</organism>
<name>A0A9P8RSE5_9PEZI</name>
<keyword evidence="2 5" id="KW-0645">Protease</keyword>
<dbReference type="Pfam" id="PF00082">
    <property type="entry name" value="Peptidase_S8"/>
    <property type="match status" value="1"/>
</dbReference>
<dbReference type="InterPro" id="IPR036770">
    <property type="entry name" value="Ankyrin_rpt-contain_sf"/>
</dbReference>
<protein>
    <recommendedName>
        <fullName evidence="7">Peptidase S8/S53 domain-containing protein</fullName>
    </recommendedName>
</protein>
<dbReference type="GO" id="GO:0004252">
    <property type="term" value="F:serine-type endopeptidase activity"/>
    <property type="evidence" value="ECO:0007669"/>
    <property type="project" value="UniProtKB-UniRule"/>
</dbReference>
<accession>A0A9P8RSE5</accession>
<evidence type="ECO:0000256" key="3">
    <source>
        <dbReference type="ARBA" id="ARBA00022801"/>
    </source>
</evidence>
<feature type="compositionally biased region" description="Polar residues" evidence="6">
    <location>
        <begin position="1"/>
        <end position="20"/>
    </location>
</feature>
<dbReference type="SUPFAM" id="SSF52743">
    <property type="entry name" value="Subtilisin-like"/>
    <property type="match status" value="1"/>
</dbReference>
<comment type="similarity">
    <text evidence="1 5">Belongs to the peptidase S8 family.</text>
</comment>
<evidence type="ECO:0000256" key="6">
    <source>
        <dbReference type="SAM" id="MobiDB-lite"/>
    </source>
</evidence>
<reference evidence="8" key="1">
    <citation type="submission" date="2021-03" db="EMBL/GenBank/DDBJ databases">
        <title>Comparative genomics and phylogenomic investigation of the class Geoglossomycetes provide insights into ecological specialization and systematics.</title>
        <authorList>
            <person name="Melie T."/>
            <person name="Pirro S."/>
            <person name="Miller A.N."/>
            <person name="Quandt A."/>
        </authorList>
    </citation>
    <scope>NUCLEOTIDE SEQUENCE</scope>
    <source>
        <strain evidence="8">CAQ_001_2017</strain>
    </source>
</reference>
<evidence type="ECO:0000256" key="5">
    <source>
        <dbReference type="PROSITE-ProRule" id="PRU01240"/>
    </source>
</evidence>
<sequence>MNSTQTSQPIDSEQLQSSVSRGDYEEVQRLIELFPPPYRKDWLDLLEIAWKHERRDIRDFILDKLEKSESLGAPGMVRDVFELDICRSQSPQREPTIALALLERNHSLRPEDYGKRLGDAARYNSLPVLEKLLPIINKYPHAVKYKLLRQKHENGLTPLELVLRAKNKHTVASVELIIRLDPKLLEVQAGYYHRTPLHGAVESGDAQLVKLMVDSWPRALLVHDDDGNPPYHYIEEFRQRTGDNIAADIMTELLQEKIFREFKSVAEIREARYGTHDTRKELSLDLSDFDLPTHYFTKFAQDISKYGRDQTGLRFEKMLTYVQLPNFDRSNGNQFHDDTQKLFRWLHDKGVRLIRDLSIPDSRSTPIPDEQIEEMLQPFTILNLNWRRLDLSIDTIHASVRDVHELHLYSSGNWAVLCYWSMPGVLGQLEQLVKLTVTIVSTGERSRARLEKYKKDFEDRLKLLRLGFEIVVTIGLWTSDSIGILRESHAKPHEYTISDELRLSHSFLEELESLKGPEPGRDYIKENPIKIAVIDSGVDQCRTTISDNIERGESFVEIRSESGMVRESPWWLVADPHGTQMASLITQVNPYCKLYVGKVARYRGDLVVENVVKAINWAIEQGVDIISISLVFHKASEDLATAIREAASKHILIICSRADLGAIAKDTFPADYKDQVISISATTRNLKPRADAEARASFLMVGEDILADGPKYIGAGLSDRISGSSVATALVAGIASLILTHDRYANPEDNTRRVYHRRSEMAKFFERHMVPGGKNVLQPSHIFAPYDGWGKDEMLKLFNS</sequence>
<keyword evidence="4 5" id="KW-0720">Serine protease</keyword>
<dbReference type="PRINTS" id="PR00723">
    <property type="entry name" value="SUBTILISIN"/>
</dbReference>
<dbReference type="GO" id="GO:0006508">
    <property type="term" value="P:proteolysis"/>
    <property type="evidence" value="ECO:0007669"/>
    <property type="project" value="UniProtKB-KW"/>
</dbReference>
<gene>
    <name evidence="8" type="ORF">GP486_002095</name>
</gene>
<dbReference type="PANTHER" id="PTHR43806:SF58">
    <property type="entry name" value="ALKALINE PROTEASE 1-RELATED"/>
    <property type="match status" value="1"/>
</dbReference>
<dbReference type="InterPro" id="IPR036852">
    <property type="entry name" value="Peptidase_S8/S53_dom_sf"/>
</dbReference>
<feature type="active site" description="Charge relay system" evidence="5">
    <location>
        <position position="535"/>
    </location>
</feature>
<dbReference type="Gene3D" id="1.25.40.20">
    <property type="entry name" value="Ankyrin repeat-containing domain"/>
    <property type="match status" value="1"/>
</dbReference>
<dbReference type="InterPro" id="IPR050131">
    <property type="entry name" value="Peptidase_S8_subtilisin-like"/>
</dbReference>
<dbReference type="InterPro" id="IPR000209">
    <property type="entry name" value="Peptidase_S8/S53_dom"/>
</dbReference>
<dbReference type="Gene3D" id="3.40.50.200">
    <property type="entry name" value="Peptidase S8/S53 domain"/>
    <property type="match status" value="1"/>
</dbReference>
<dbReference type="SUPFAM" id="SSF48403">
    <property type="entry name" value="Ankyrin repeat"/>
    <property type="match status" value="1"/>
</dbReference>
<evidence type="ECO:0000256" key="4">
    <source>
        <dbReference type="ARBA" id="ARBA00022825"/>
    </source>
</evidence>
<keyword evidence="3 5" id="KW-0378">Hydrolase</keyword>
<dbReference type="PANTHER" id="PTHR43806">
    <property type="entry name" value="PEPTIDASE S8"/>
    <property type="match status" value="1"/>
</dbReference>
<feature type="active site" description="Charge relay system" evidence="5">
    <location>
        <position position="725"/>
    </location>
</feature>
<evidence type="ECO:0000313" key="9">
    <source>
        <dbReference type="Proteomes" id="UP000750711"/>
    </source>
</evidence>
<evidence type="ECO:0000256" key="1">
    <source>
        <dbReference type="ARBA" id="ARBA00011073"/>
    </source>
</evidence>